<protein>
    <submittedName>
        <fullName evidence="1">Type III secretion protein HrpB1</fullName>
    </submittedName>
</protein>
<name>A0ABU1L6L3_9BURK</name>
<dbReference type="NCBIfam" id="TIGR02561">
    <property type="entry name" value="HrpB1_HrpK"/>
    <property type="match status" value="1"/>
</dbReference>
<dbReference type="Proteomes" id="UP001185254">
    <property type="component" value="Unassembled WGS sequence"/>
</dbReference>
<evidence type="ECO:0000313" key="2">
    <source>
        <dbReference type="Proteomes" id="UP001185254"/>
    </source>
</evidence>
<organism evidence="1 2">
    <name type="scientific">Paraburkholderia caledonica</name>
    <dbReference type="NCBI Taxonomy" id="134536"/>
    <lineage>
        <taxon>Bacteria</taxon>
        <taxon>Pseudomonadati</taxon>
        <taxon>Pseudomonadota</taxon>
        <taxon>Betaproteobacteria</taxon>
        <taxon>Burkholderiales</taxon>
        <taxon>Burkholderiaceae</taxon>
        <taxon>Paraburkholderia</taxon>
    </lineage>
</organism>
<gene>
    <name evidence="1" type="ORF">J2776_005580</name>
</gene>
<accession>A0ABU1L6L3</accession>
<dbReference type="Pfam" id="PF09613">
    <property type="entry name" value="HrpB1_HrpK"/>
    <property type="match status" value="1"/>
</dbReference>
<dbReference type="InterPro" id="IPR013394">
    <property type="entry name" value="T3SS_HrpB1/HrpK"/>
</dbReference>
<dbReference type="SUPFAM" id="SSF48452">
    <property type="entry name" value="TPR-like"/>
    <property type="match status" value="1"/>
</dbReference>
<dbReference type="EMBL" id="JAVDQN010000006">
    <property type="protein sequence ID" value="MDR6378858.1"/>
    <property type="molecule type" value="Genomic_DNA"/>
</dbReference>
<proteinExistence type="predicted"/>
<evidence type="ECO:0000313" key="1">
    <source>
        <dbReference type="EMBL" id="MDR6378858.1"/>
    </source>
</evidence>
<sequence length="205" mass="22580">MLANQPKSAQLSQSVSQADYLKCSQDVISALIETVSVGLFSHFPTVRGDTTDIELVLDALRALRPKVSEIESLQGVLYIVHGRWDDAVQVLRDVIHAAPSFSYAKAMFAYCLASKGDPDWRQWADEALAGDTTPETRSLIRALEVRADLLAARASYRGGEFVLPQSYRELAEEQEAKAAAEHARSAVQPARENAAQFQQMGFLRA</sequence>
<comment type="caution">
    <text evidence="1">The sequence shown here is derived from an EMBL/GenBank/DDBJ whole genome shotgun (WGS) entry which is preliminary data.</text>
</comment>
<dbReference type="InterPro" id="IPR011990">
    <property type="entry name" value="TPR-like_helical_dom_sf"/>
</dbReference>
<dbReference type="Gene3D" id="1.25.40.10">
    <property type="entry name" value="Tetratricopeptide repeat domain"/>
    <property type="match status" value="1"/>
</dbReference>
<keyword evidence="2" id="KW-1185">Reference proteome</keyword>
<reference evidence="1 2" key="1">
    <citation type="submission" date="2023-07" db="EMBL/GenBank/DDBJ databases">
        <title>Sorghum-associated microbial communities from plants grown in Nebraska, USA.</title>
        <authorList>
            <person name="Schachtman D."/>
        </authorList>
    </citation>
    <scope>NUCLEOTIDE SEQUENCE [LARGE SCALE GENOMIC DNA]</scope>
    <source>
        <strain evidence="1 2">DS1039</strain>
    </source>
</reference>
<dbReference type="RefSeq" id="WP_310070788.1">
    <property type="nucleotide sequence ID" value="NZ_JAVDQN010000006.1"/>
</dbReference>